<proteinExistence type="predicted"/>
<feature type="domain" description="Ap4A phosphorylase 1/2 N-terminal" evidence="2">
    <location>
        <begin position="21"/>
        <end position="161"/>
    </location>
</feature>
<evidence type="ECO:0000259" key="2">
    <source>
        <dbReference type="Pfam" id="PF19327"/>
    </source>
</evidence>
<dbReference type="OrthoDB" id="10267950at2759"/>
<dbReference type="InterPro" id="IPR043171">
    <property type="entry name" value="Ap4A_phos1/2-like"/>
</dbReference>
<dbReference type="Gene3D" id="3.30.428.70">
    <property type="match status" value="1"/>
</dbReference>
<reference evidence="3" key="1">
    <citation type="submission" date="2018-07" db="EMBL/GenBank/DDBJ databases">
        <authorList>
            <person name="Quirk P.G."/>
            <person name="Krulwich T.A."/>
        </authorList>
    </citation>
    <scope>NUCLEOTIDE SEQUENCE</scope>
    <source>
        <strain evidence="3">96224</strain>
    </source>
</reference>
<dbReference type="AlphaFoldDB" id="A0A381LEG1"/>
<feature type="non-terminal residue" evidence="3">
    <location>
        <position position="288"/>
    </location>
</feature>
<dbReference type="InterPro" id="IPR036265">
    <property type="entry name" value="HIT-like_sf"/>
</dbReference>
<dbReference type="SUPFAM" id="SSF54197">
    <property type="entry name" value="HIT-like"/>
    <property type="match status" value="1"/>
</dbReference>
<accession>A0A381LEG1</accession>
<sequence length="288" mass="32597">MATNTTASNIEETCLVMFDIVLQLGELFWVEAEVEYATDENFHFEFRLTPAIAKKPILPASHPGRVHAVGPFVNPDPKFVIAHVGASQHVLELNKYCVYRPHLVLHTKLFRLQTEALDEHDIEAFWVVFGMMNTDQMMIYNCGINGGSSQGHKHMQIIPEPDPNRFKLFPDKFKLPTDVPTCASGIPYRHWMIGIPDDADSKAVFVRHEEIMKPLVALLSAMKAKLEYNVVATKRWIIVIPRMYRGHEGAGVNGAGMMGMVWVSSQKERQLWSEQGLVEYLKILGVPI</sequence>
<dbReference type="GO" id="GO:0009117">
    <property type="term" value="P:nucleotide metabolic process"/>
    <property type="evidence" value="ECO:0007669"/>
    <property type="project" value="InterPro"/>
</dbReference>
<dbReference type="InterPro" id="IPR009163">
    <property type="entry name" value="Ap4A_phos1/2"/>
</dbReference>
<dbReference type="EMBL" id="UIGY01000164">
    <property type="protein sequence ID" value="SUZ12238.1"/>
    <property type="molecule type" value="Genomic_DNA"/>
</dbReference>
<gene>
    <name evidence="3" type="ORF">BGT96224V2_LOCUS5447</name>
</gene>
<protein>
    <submittedName>
        <fullName evidence="3">BgtA-20443</fullName>
    </submittedName>
</protein>
<dbReference type="InterPro" id="IPR045759">
    <property type="entry name" value="Ap4A_phos1/2_N"/>
</dbReference>
<dbReference type="GO" id="GO:0005524">
    <property type="term" value="F:ATP binding"/>
    <property type="evidence" value="ECO:0007669"/>
    <property type="project" value="InterPro"/>
</dbReference>
<dbReference type="Pfam" id="PF09830">
    <property type="entry name" value="ATP_transf"/>
    <property type="match status" value="1"/>
</dbReference>
<dbReference type="InterPro" id="IPR019200">
    <property type="entry name" value="ATP_adenylylTrfase_C"/>
</dbReference>
<name>A0A381LEG1_BLUGR</name>
<dbReference type="Pfam" id="PF19327">
    <property type="entry name" value="Ap4A_phos_N"/>
    <property type="match status" value="1"/>
</dbReference>
<dbReference type="PANTHER" id="PTHR38420:SF1">
    <property type="entry name" value="PUTATIVE (AFU_ORTHOLOGUE AFUA_5G14690)-RELATED"/>
    <property type="match status" value="1"/>
</dbReference>
<dbReference type="PANTHER" id="PTHR38420">
    <property type="entry name" value="AP-4-A PHOSPHORYLASE II"/>
    <property type="match status" value="1"/>
</dbReference>
<organism evidence="3">
    <name type="scientific">Blumeria graminis f. sp. tritici 96224</name>
    <dbReference type="NCBI Taxonomy" id="1268274"/>
    <lineage>
        <taxon>Eukaryota</taxon>
        <taxon>Fungi</taxon>
        <taxon>Dikarya</taxon>
        <taxon>Ascomycota</taxon>
        <taxon>Pezizomycotina</taxon>
        <taxon>Leotiomycetes</taxon>
        <taxon>Erysiphales</taxon>
        <taxon>Erysiphaceae</taxon>
        <taxon>Blumeria</taxon>
    </lineage>
</organism>
<evidence type="ECO:0000313" key="3">
    <source>
        <dbReference type="EMBL" id="SUZ12238.1"/>
    </source>
</evidence>
<evidence type="ECO:0000259" key="1">
    <source>
        <dbReference type="Pfam" id="PF09830"/>
    </source>
</evidence>
<feature type="domain" description="ATP adenylyltransferase C-terminal" evidence="1">
    <location>
        <begin position="185"/>
        <end position="287"/>
    </location>
</feature>
<dbReference type="GO" id="GO:0003877">
    <property type="term" value="F:ATP:ADP adenylyltransferase activity"/>
    <property type="evidence" value="ECO:0007669"/>
    <property type="project" value="InterPro"/>
</dbReference>